<organism evidence="1 2">
    <name type="scientific">Phytophthora infestans</name>
    <name type="common">Potato late blight agent</name>
    <name type="synonym">Botrytis infestans</name>
    <dbReference type="NCBI Taxonomy" id="4787"/>
    <lineage>
        <taxon>Eukaryota</taxon>
        <taxon>Sar</taxon>
        <taxon>Stramenopiles</taxon>
        <taxon>Oomycota</taxon>
        <taxon>Peronosporomycetes</taxon>
        <taxon>Peronosporales</taxon>
        <taxon>Peronosporaceae</taxon>
        <taxon>Phytophthora</taxon>
    </lineage>
</organism>
<dbReference type="PANTHER" id="PTHR33099">
    <property type="entry name" value="FE2OG DIOXYGENASE DOMAIN-CONTAINING PROTEIN"/>
    <property type="match status" value="1"/>
</dbReference>
<name>A0A833WPI2_PHYIN</name>
<accession>A0A833WPI2</accession>
<evidence type="ECO:0000313" key="1">
    <source>
        <dbReference type="EMBL" id="KAF4047182.1"/>
    </source>
</evidence>
<dbReference type="Proteomes" id="UP000602510">
    <property type="component" value="Unassembled WGS sequence"/>
</dbReference>
<keyword evidence="2" id="KW-1185">Reference proteome</keyword>
<comment type="caution">
    <text evidence="1">The sequence shown here is derived from an EMBL/GenBank/DDBJ whole genome shotgun (WGS) entry which is preliminary data.</text>
</comment>
<gene>
    <name evidence="1" type="ORF">GN244_ATG00315</name>
</gene>
<protein>
    <submittedName>
        <fullName evidence="1">Uncharacterized protein</fullName>
    </submittedName>
</protein>
<dbReference type="AlphaFoldDB" id="A0A833WPI2"/>
<proteinExistence type="predicted"/>
<dbReference type="EMBL" id="WSZM01000007">
    <property type="protein sequence ID" value="KAF4047182.1"/>
    <property type="molecule type" value="Genomic_DNA"/>
</dbReference>
<sequence>MLSGLPGLEVKSCGNILLPIRKENATELESCGKQVRDKVWMLPGDQVTVKNPEWVEGIERLCEMSAEKLGFKNIALRPVLDKLLLYGQGGQFEKQKYIGGAHCAARLLVQLPSVCTGGDLLISEEGAQIYSVYKFGKETGAAQFAPYYAVYTAGAYRSVEKVTSGYCLMLLYSLCVPRGMPSLNGKSPGQLQRLQLAETIKKMKGQDPVNVKGENGVTNRVNRRDVANDSTVFALMLSRSCTRYGIEGKGTKALSGVDLHRCEALTAANALVPPERQLKLCIARLQYTSTGYSNEQQSASWYSLSGQRLGSGNPTSLKWTEKLNFLNPGNETFGQLWKRFDENGFAYHERFAVVGWPASADIKCTFKLMGDVAATEMALSDNHVDIAKVNAILQYRAEQGRQNAYAHGYIMHGNSTPMVLQLCQKMCKALADSGDVTYIATFFKTCFSRVKEKREMTSVIADLIRKVGWGQVGDPYLRSIDHYSIPHADRVEFLLSLADALENNSAARTSLTKAAVERARSLSNIKPSAFAGLSDVDRLWKHAIACGNLLVFNDTRSLFMEMNGKFLKMAVISLSTLVKPTSLPEHKAALSSLASRRRAWLVTEIASISRPFTYELPSADAPGAAELTAFLRGPDSSFIVRGFTSIAQARYRVAQLTQTVQATGLSITAEGRGQKSYVRLVKGGAGFDHRKHFLPTHKAEIMRLDRVILSGMKPTVGNKRARDEASGNFTIH</sequence>
<reference evidence="1" key="1">
    <citation type="submission" date="2020-04" db="EMBL/GenBank/DDBJ databases">
        <title>Hybrid Assembly of Korean Phytophthora infestans isolates.</title>
        <authorList>
            <person name="Prokchorchik M."/>
            <person name="Lee Y."/>
            <person name="Seo J."/>
            <person name="Cho J.-H."/>
            <person name="Park Y.-E."/>
            <person name="Jang D.-C."/>
            <person name="Im J.-S."/>
            <person name="Choi J.-G."/>
            <person name="Park H.-J."/>
            <person name="Lee G.-B."/>
            <person name="Lee Y.-G."/>
            <person name="Hong S.-Y."/>
            <person name="Cho K."/>
            <person name="Sohn K.H."/>
        </authorList>
    </citation>
    <scope>NUCLEOTIDE SEQUENCE</scope>
    <source>
        <strain evidence="1">KR_1_A1</strain>
    </source>
</reference>
<dbReference type="PANTHER" id="PTHR33099:SF7">
    <property type="entry name" value="MYND-TYPE DOMAIN-CONTAINING PROTEIN"/>
    <property type="match status" value="1"/>
</dbReference>
<evidence type="ECO:0000313" key="2">
    <source>
        <dbReference type="Proteomes" id="UP000602510"/>
    </source>
</evidence>